<protein>
    <submittedName>
        <fullName evidence="3">Uncharacterized protein</fullName>
    </submittedName>
</protein>
<organism evidence="3 4">
    <name type="scientific">Acer negundo</name>
    <name type="common">Box elder</name>
    <dbReference type="NCBI Taxonomy" id="4023"/>
    <lineage>
        <taxon>Eukaryota</taxon>
        <taxon>Viridiplantae</taxon>
        <taxon>Streptophyta</taxon>
        <taxon>Embryophyta</taxon>
        <taxon>Tracheophyta</taxon>
        <taxon>Spermatophyta</taxon>
        <taxon>Magnoliopsida</taxon>
        <taxon>eudicotyledons</taxon>
        <taxon>Gunneridae</taxon>
        <taxon>Pentapetalae</taxon>
        <taxon>rosids</taxon>
        <taxon>malvids</taxon>
        <taxon>Sapindales</taxon>
        <taxon>Sapindaceae</taxon>
        <taxon>Hippocastanoideae</taxon>
        <taxon>Acereae</taxon>
        <taxon>Acer</taxon>
    </lineage>
</organism>
<comment type="caution">
    <text evidence="3">The sequence shown here is derived from an EMBL/GenBank/DDBJ whole genome shotgun (WGS) entry which is preliminary data.</text>
</comment>
<dbReference type="EMBL" id="JAJSOW010000101">
    <property type="protein sequence ID" value="KAI9181605.1"/>
    <property type="molecule type" value="Genomic_DNA"/>
</dbReference>
<dbReference type="Proteomes" id="UP001064489">
    <property type="component" value="Chromosome 4"/>
</dbReference>
<evidence type="ECO:0000313" key="3">
    <source>
        <dbReference type="EMBL" id="KAI9181605.1"/>
    </source>
</evidence>
<dbReference type="PANTHER" id="PTHR48047">
    <property type="entry name" value="GLYCOSYLTRANSFERASE"/>
    <property type="match status" value="1"/>
</dbReference>
<dbReference type="PANTHER" id="PTHR48047:SF45">
    <property type="entry name" value="SCOPOLETIN GLUCOSYLTRANSFERASE-LIKE"/>
    <property type="match status" value="1"/>
</dbReference>
<evidence type="ECO:0000256" key="1">
    <source>
        <dbReference type="ARBA" id="ARBA00009995"/>
    </source>
</evidence>
<reference evidence="3" key="1">
    <citation type="journal article" date="2022" name="Plant J.">
        <title>Strategies of tolerance reflected in two North American maple genomes.</title>
        <authorList>
            <person name="McEvoy S.L."/>
            <person name="Sezen U.U."/>
            <person name="Trouern-Trend A."/>
            <person name="McMahon S.M."/>
            <person name="Schaberg P.G."/>
            <person name="Yang J."/>
            <person name="Wegrzyn J.L."/>
            <person name="Swenson N.G."/>
        </authorList>
    </citation>
    <scope>NUCLEOTIDE SEQUENCE</scope>
    <source>
        <strain evidence="3">91603</strain>
    </source>
</reference>
<gene>
    <name evidence="3" type="ORF">LWI28_016612</name>
</gene>
<dbReference type="AlphaFoldDB" id="A0AAD5IZH9"/>
<evidence type="ECO:0000256" key="2">
    <source>
        <dbReference type="ARBA" id="ARBA00022676"/>
    </source>
</evidence>
<dbReference type="Gene3D" id="3.40.50.2000">
    <property type="entry name" value="Glycogen Phosphorylase B"/>
    <property type="match status" value="1"/>
</dbReference>
<keyword evidence="2" id="KW-0808">Transferase</keyword>
<comment type="similarity">
    <text evidence="1">Belongs to the UDP-glycosyltransferase family.</text>
</comment>
<proteinExistence type="inferred from homology"/>
<dbReference type="SUPFAM" id="SSF53756">
    <property type="entry name" value="UDP-Glycosyltransferase/glycogen phosphorylase"/>
    <property type="match status" value="1"/>
</dbReference>
<name>A0AAD5IZH9_ACENE</name>
<reference evidence="3" key="2">
    <citation type="submission" date="2023-02" db="EMBL/GenBank/DDBJ databases">
        <authorList>
            <person name="Swenson N.G."/>
            <person name="Wegrzyn J.L."/>
            <person name="Mcevoy S.L."/>
        </authorList>
    </citation>
    <scope>NUCLEOTIDE SEQUENCE</scope>
    <source>
        <strain evidence="3">91603</strain>
        <tissue evidence="3">Leaf</tissue>
    </source>
</reference>
<keyword evidence="2" id="KW-0328">Glycosyltransferase</keyword>
<evidence type="ECO:0000313" key="4">
    <source>
        <dbReference type="Proteomes" id="UP001064489"/>
    </source>
</evidence>
<dbReference type="GO" id="GO:0035251">
    <property type="term" value="F:UDP-glucosyltransferase activity"/>
    <property type="evidence" value="ECO:0007669"/>
    <property type="project" value="UniProtKB-ARBA"/>
</dbReference>
<keyword evidence="4" id="KW-1185">Reference proteome</keyword>
<sequence>MSTELPQLHVMFLPCLGLGHIIPTIDMAKLFLAQGVKTTIITTLVNFLVFSKTSKGLGIQIGIKVIKFPCVEVGLPEGCENLNAIPKDEAYMEITIKFLKVVSML</sequence>
<accession>A0AAD5IZH9</accession>